<dbReference type="RefSeq" id="WP_004860213.1">
    <property type="nucleotide sequence ID" value="NZ_CP145156.1"/>
</dbReference>
<sequence length="263" mass="30780">MKKLPGSLEIKLHEKLSKSDILNILAEQMTMLEETFGIQEFKLFSYLECYIGDKKQALYYKSRNSAVASFKLKCLESPVNTAKLISKENGERIVSFDKELDIDRISATVRNIQNHNPYQVWSEDVSVVPASIINKMNQEDIIRAQEEQGRLYRIEEQRKKEEQIHKAKVREEYERPLKAFISSKIKESGLSEKDFKKQVCSSCDYLKDRSTKSRYFIDRSDLLEKYYNERLIRFSIKGTDGKVQKIEIYTDTGILIFEQCKAK</sequence>
<protein>
    <submittedName>
        <fullName evidence="1">Uncharacterized protein</fullName>
    </submittedName>
</protein>
<proteinExistence type="predicted"/>
<dbReference type="Proteomes" id="UP001350972">
    <property type="component" value="Chromosome"/>
</dbReference>
<reference evidence="1 2" key="1">
    <citation type="submission" date="2024-02" db="EMBL/GenBank/DDBJ databases">
        <title>Tn5403 promotes plasmid rearrangements and degradation of the Klebsiella pneumoniae carbapenemase (KPC) transposon Tn4401.</title>
        <authorList>
            <person name="Sheppard A.E."/>
            <person name="Barry K.E."/>
            <person name="Parikh H.I."/>
            <person name="Vegesana K."/>
            <person name="Sebra R."/>
            <person name="George S."/>
            <person name="Sanderson N.D."/>
            <person name="Stoesser N."/>
            <person name="Eyre D.W."/>
            <person name="Crook D.W."/>
            <person name="Walker A.S."/>
            <person name="Mathers A.J."/>
        </authorList>
    </citation>
    <scope>NUCLEOTIDE SEQUENCE [LARGE SCALE GENOMIC DNA]</scope>
    <source>
        <strain evidence="1 2">CAV1921</strain>
    </source>
</reference>
<organism evidence="1 2">
    <name type="scientific">Raoultella ornithinolytica</name>
    <name type="common">Klebsiella ornithinolytica</name>
    <dbReference type="NCBI Taxonomy" id="54291"/>
    <lineage>
        <taxon>Bacteria</taxon>
        <taxon>Pseudomonadati</taxon>
        <taxon>Pseudomonadota</taxon>
        <taxon>Gammaproteobacteria</taxon>
        <taxon>Enterobacterales</taxon>
        <taxon>Enterobacteriaceae</taxon>
        <taxon>Klebsiella/Raoultella group</taxon>
        <taxon>Raoultella</taxon>
    </lineage>
</organism>
<dbReference type="EMBL" id="CP145163">
    <property type="protein sequence ID" value="WWC10081.1"/>
    <property type="molecule type" value="Genomic_DNA"/>
</dbReference>
<keyword evidence="2" id="KW-1185">Reference proteome</keyword>
<evidence type="ECO:0000313" key="1">
    <source>
        <dbReference type="EMBL" id="WWC10081.1"/>
    </source>
</evidence>
<name>A0ABZ2DTQ5_RAOOR</name>
<accession>A0ABZ2DTQ5</accession>
<evidence type="ECO:0000313" key="2">
    <source>
        <dbReference type="Proteomes" id="UP001350972"/>
    </source>
</evidence>
<gene>
    <name evidence="1" type="ORF">LM286_17150</name>
</gene>